<comment type="cofactor">
    <cofactor evidence="1">
        <name>pyridoxal 5'-phosphate</name>
        <dbReference type="ChEBI" id="CHEBI:597326"/>
    </cofactor>
</comment>
<dbReference type="InterPro" id="IPR015422">
    <property type="entry name" value="PyrdxlP-dep_Trfase_small"/>
</dbReference>
<keyword evidence="6" id="KW-0663">Pyridoxal phosphate</keyword>
<dbReference type="InterPro" id="IPR004839">
    <property type="entry name" value="Aminotransferase_I/II_large"/>
</dbReference>
<evidence type="ECO:0000256" key="6">
    <source>
        <dbReference type="ARBA" id="ARBA00022898"/>
    </source>
</evidence>
<evidence type="ECO:0000256" key="3">
    <source>
        <dbReference type="ARBA" id="ARBA00011738"/>
    </source>
</evidence>
<proteinExistence type="inferred from homology"/>
<reference evidence="8" key="1">
    <citation type="journal article" date="2020" name="Stud. Mycol.">
        <title>101 Dothideomycetes genomes: a test case for predicting lifestyles and emergence of pathogens.</title>
        <authorList>
            <person name="Haridas S."/>
            <person name="Albert R."/>
            <person name="Binder M."/>
            <person name="Bloem J."/>
            <person name="Labutti K."/>
            <person name="Salamov A."/>
            <person name="Andreopoulos B."/>
            <person name="Baker S."/>
            <person name="Barry K."/>
            <person name="Bills G."/>
            <person name="Bluhm B."/>
            <person name="Cannon C."/>
            <person name="Castanera R."/>
            <person name="Culley D."/>
            <person name="Daum C."/>
            <person name="Ezra D."/>
            <person name="Gonzalez J."/>
            <person name="Henrissat B."/>
            <person name="Kuo A."/>
            <person name="Liang C."/>
            <person name="Lipzen A."/>
            <person name="Lutzoni F."/>
            <person name="Magnuson J."/>
            <person name="Mondo S."/>
            <person name="Nolan M."/>
            <person name="Ohm R."/>
            <person name="Pangilinan J."/>
            <person name="Park H.-J."/>
            <person name="Ramirez L."/>
            <person name="Alfaro M."/>
            <person name="Sun H."/>
            <person name="Tritt A."/>
            <person name="Yoshinaga Y."/>
            <person name="Zwiers L.-H."/>
            <person name="Turgeon B."/>
            <person name="Goodwin S."/>
            <person name="Spatafora J."/>
            <person name="Crous P."/>
            <person name="Grigoriev I."/>
        </authorList>
    </citation>
    <scope>NUCLEOTIDE SEQUENCE</scope>
    <source>
        <strain evidence="8">CBS 260.36</strain>
    </source>
</reference>
<evidence type="ECO:0000259" key="7">
    <source>
        <dbReference type="Pfam" id="PF00155"/>
    </source>
</evidence>
<dbReference type="EMBL" id="ML996090">
    <property type="protein sequence ID" value="KAF2149718.1"/>
    <property type="molecule type" value="Genomic_DNA"/>
</dbReference>
<gene>
    <name evidence="8" type="ORF">K461DRAFT_329012</name>
</gene>
<keyword evidence="4 8" id="KW-0032">Aminotransferase</keyword>
<dbReference type="SUPFAM" id="SSF53383">
    <property type="entry name" value="PLP-dependent transferases"/>
    <property type="match status" value="1"/>
</dbReference>
<comment type="subunit">
    <text evidence="3">Homodimer.</text>
</comment>
<dbReference type="InterPro" id="IPR000796">
    <property type="entry name" value="Asp_trans"/>
</dbReference>
<evidence type="ECO:0000313" key="8">
    <source>
        <dbReference type="EMBL" id="KAF2149718.1"/>
    </source>
</evidence>
<dbReference type="Gene3D" id="3.90.1150.10">
    <property type="entry name" value="Aspartate Aminotransferase, domain 1"/>
    <property type="match status" value="1"/>
</dbReference>
<dbReference type="GO" id="GO:0005829">
    <property type="term" value="C:cytosol"/>
    <property type="evidence" value="ECO:0007669"/>
    <property type="project" value="TreeGrafter"/>
</dbReference>
<organism evidence="8 9">
    <name type="scientific">Myriangium duriaei CBS 260.36</name>
    <dbReference type="NCBI Taxonomy" id="1168546"/>
    <lineage>
        <taxon>Eukaryota</taxon>
        <taxon>Fungi</taxon>
        <taxon>Dikarya</taxon>
        <taxon>Ascomycota</taxon>
        <taxon>Pezizomycotina</taxon>
        <taxon>Dothideomycetes</taxon>
        <taxon>Dothideomycetidae</taxon>
        <taxon>Myriangiales</taxon>
        <taxon>Myriangiaceae</taxon>
        <taxon>Myriangium</taxon>
    </lineage>
</organism>
<protein>
    <submittedName>
        <fullName evidence="8">Aspartate aminotransferase</fullName>
    </submittedName>
</protein>
<dbReference type="CDD" id="cd00609">
    <property type="entry name" value="AAT_like"/>
    <property type="match status" value="1"/>
</dbReference>
<keyword evidence="5" id="KW-0808">Transferase</keyword>
<dbReference type="InterPro" id="IPR015421">
    <property type="entry name" value="PyrdxlP-dep_Trfase_major"/>
</dbReference>
<evidence type="ECO:0000256" key="1">
    <source>
        <dbReference type="ARBA" id="ARBA00001933"/>
    </source>
</evidence>
<dbReference type="GO" id="GO:0004069">
    <property type="term" value="F:L-aspartate:2-oxoglutarate aminotransferase activity"/>
    <property type="evidence" value="ECO:0007669"/>
    <property type="project" value="TreeGrafter"/>
</dbReference>
<feature type="domain" description="Aminotransferase class I/classII large" evidence="7">
    <location>
        <begin position="32"/>
        <end position="416"/>
    </location>
</feature>
<evidence type="ECO:0000256" key="4">
    <source>
        <dbReference type="ARBA" id="ARBA00022576"/>
    </source>
</evidence>
<evidence type="ECO:0000256" key="5">
    <source>
        <dbReference type="ARBA" id="ARBA00022679"/>
    </source>
</evidence>
<dbReference type="Gene3D" id="3.40.640.10">
    <property type="entry name" value="Type I PLP-dependent aspartate aminotransferase-like (Major domain)"/>
    <property type="match status" value="1"/>
</dbReference>
<dbReference type="PANTHER" id="PTHR11879">
    <property type="entry name" value="ASPARTATE AMINOTRANSFERASE"/>
    <property type="match status" value="1"/>
</dbReference>
<dbReference type="GO" id="GO:0030170">
    <property type="term" value="F:pyridoxal phosphate binding"/>
    <property type="evidence" value="ECO:0007669"/>
    <property type="project" value="InterPro"/>
</dbReference>
<dbReference type="Pfam" id="PF00155">
    <property type="entry name" value="Aminotran_1_2"/>
    <property type="match status" value="1"/>
</dbReference>
<dbReference type="Proteomes" id="UP000799439">
    <property type="component" value="Unassembled WGS sequence"/>
</dbReference>
<name>A0A9P4IZN0_9PEZI</name>
<dbReference type="PRINTS" id="PR00799">
    <property type="entry name" value="TRANSAMINASE"/>
</dbReference>
<keyword evidence="9" id="KW-1185">Reference proteome</keyword>
<evidence type="ECO:0000256" key="2">
    <source>
        <dbReference type="ARBA" id="ARBA00007441"/>
    </source>
</evidence>
<evidence type="ECO:0000313" key="9">
    <source>
        <dbReference type="Proteomes" id="UP000799439"/>
    </source>
</evidence>
<dbReference type="InterPro" id="IPR015424">
    <property type="entry name" value="PyrdxlP-dep_Trfase"/>
</dbReference>
<dbReference type="GO" id="GO:0006532">
    <property type="term" value="P:aspartate biosynthetic process"/>
    <property type="evidence" value="ECO:0007669"/>
    <property type="project" value="TreeGrafter"/>
</dbReference>
<dbReference type="PANTHER" id="PTHR11879:SF55">
    <property type="entry name" value="GLUTAMATE OXALOACETATE TRANSAMINASE 1, ISOFORM B"/>
    <property type="match status" value="1"/>
</dbReference>
<comment type="similarity">
    <text evidence="2">Belongs to the class-I pyridoxal-phosphate-dependent aminotransferase family.</text>
</comment>
<dbReference type="AlphaFoldDB" id="A0A9P4IZN0"/>
<accession>A0A9P4IZN0</accession>
<comment type="caution">
    <text evidence="8">The sequence shown here is derived from an EMBL/GenBank/DDBJ whole genome shotgun (WGS) entry which is preliminary data.</text>
</comment>
<sequence length="429" mass="47844">MAVGPSFRAVRPGPPDPINLLKRDYDQDTTPTKVDLGVGVLRDHLGLTYELPVLAKAKRILQERRLDHDYRPTTGKAQFRVAAAKVMLGADSTLLKEDRVATVQTVAGTGACRVGAVFLNKHWPSSQEISSGLVSNRTSVYFGIPTWGNYEPLFRHAGFDDIKTYPHLNDSGQINMHAILYAIDTAAEQSIFVFQGCCHNPTGRDYTPKQWQQIADHLKSKRHFAFMDTAYQGLGASELDDVWAVRQFAEQGIDMLVAQSFSKNFGLYSERVGALHVICASSGIAYNVADQLRSLIRWEVSSSPAYGSELVSIVLSDPQLLQEWRNDLATAKDRVRGLRSQLYKKLTEKFKTPSPRGTADPWKNLIEERGLFSFTGLSPRHIKILVEEYHIYLPTNGRINVSGLNEKNIEEVAQAFDAVVRGSVDEAHL</sequence>
<dbReference type="OrthoDB" id="6752799at2759"/>